<feature type="region of interest" description="Disordered" evidence="1">
    <location>
        <begin position="1"/>
        <end position="25"/>
    </location>
</feature>
<evidence type="ECO:0000313" key="5">
    <source>
        <dbReference type="Proteomes" id="UP000595001"/>
    </source>
</evidence>
<evidence type="ECO:0000313" key="4">
    <source>
        <dbReference type="EMBL" id="QPV62999.1"/>
    </source>
</evidence>
<keyword evidence="2" id="KW-0472">Membrane</keyword>
<keyword evidence="5" id="KW-1185">Reference proteome</keyword>
<accession>A0A7T3KV66</accession>
<feature type="transmembrane region" description="Helical" evidence="2">
    <location>
        <begin position="32"/>
        <end position="55"/>
    </location>
</feature>
<dbReference type="Pfam" id="PF07790">
    <property type="entry name" value="Pilin_N"/>
    <property type="match status" value="1"/>
</dbReference>
<dbReference type="OrthoDB" id="230854at2157"/>
<dbReference type="AlphaFoldDB" id="A0A7T3KV66"/>
<evidence type="ECO:0000256" key="2">
    <source>
        <dbReference type="SAM" id="Phobius"/>
    </source>
</evidence>
<sequence length="162" mass="16673">MAGGDGNRGRTDRAASDRSGGRGANDRGVSEFAGVAILVGITLLVTGSVGLYVLVGTTADGPGPNANFSFRYISDASVLITTYDRGDNFTASNLTFRGQGTDVRWHELASIGPNGTVAPGASVQLSDQNAYGREVTSGANISIVHAPPTGNETVLDRWTGTV</sequence>
<feature type="domain" description="Archaeal Type IV pilin N-terminal" evidence="3">
    <location>
        <begin position="27"/>
        <end position="101"/>
    </location>
</feature>
<dbReference type="GeneID" id="60590864"/>
<keyword evidence="2" id="KW-0812">Transmembrane</keyword>
<protein>
    <submittedName>
        <fullName evidence="4">Type IV pilin N-terminal domain-containing protein</fullName>
    </submittedName>
</protein>
<dbReference type="EMBL" id="CP065856">
    <property type="protein sequence ID" value="QPV62999.1"/>
    <property type="molecule type" value="Genomic_DNA"/>
</dbReference>
<reference evidence="4 5" key="1">
    <citation type="submission" date="2020-12" db="EMBL/GenBank/DDBJ databases">
        <title>Halosimplex halophilum sp. nov. and Halosimplex salinum sp. nov., two new members of the genus Halosimplex.</title>
        <authorList>
            <person name="Cui H.L."/>
        </authorList>
    </citation>
    <scope>NUCLEOTIDE SEQUENCE [LARGE SCALE GENOMIC DNA]</scope>
    <source>
        <strain evidence="4 5">YGH94</strain>
    </source>
</reference>
<proteinExistence type="predicted"/>
<feature type="compositionally biased region" description="Basic and acidic residues" evidence="1">
    <location>
        <begin position="7"/>
        <end position="25"/>
    </location>
</feature>
<organism evidence="4 5">
    <name type="scientific">Halosimplex litoreum</name>
    <dbReference type="NCBI Taxonomy" id="1198301"/>
    <lineage>
        <taxon>Archaea</taxon>
        <taxon>Methanobacteriati</taxon>
        <taxon>Methanobacteriota</taxon>
        <taxon>Stenosarchaea group</taxon>
        <taxon>Halobacteria</taxon>
        <taxon>Halobacteriales</taxon>
        <taxon>Haloarculaceae</taxon>
        <taxon>Halosimplex</taxon>
    </lineage>
</organism>
<dbReference type="KEGG" id="hlt:I7X12_20185"/>
<name>A0A7T3KV66_9EURY</name>
<keyword evidence="2" id="KW-1133">Transmembrane helix</keyword>
<dbReference type="InterPro" id="IPR012859">
    <property type="entry name" value="Pilin_N_archaeal"/>
</dbReference>
<gene>
    <name evidence="4" type="ORF">I7X12_20185</name>
</gene>
<dbReference type="Proteomes" id="UP000595001">
    <property type="component" value="Chromosome"/>
</dbReference>
<dbReference type="RefSeq" id="WP_198061794.1">
    <property type="nucleotide sequence ID" value="NZ_CP065856.1"/>
</dbReference>
<evidence type="ECO:0000259" key="3">
    <source>
        <dbReference type="Pfam" id="PF07790"/>
    </source>
</evidence>
<evidence type="ECO:0000256" key="1">
    <source>
        <dbReference type="SAM" id="MobiDB-lite"/>
    </source>
</evidence>